<proteinExistence type="predicted"/>
<reference evidence="2 3" key="1">
    <citation type="submission" date="2015-01" db="EMBL/GenBank/DDBJ databases">
        <title>Genome of allotetraploid Gossypium barbadense reveals genomic plasticity and fiber elongation in cotton evolution.</title>
        <authorList>
            <person name="Chen X."/>
            <person name="Liu X."/>
            <person name="Zhao B."/>
            <person name="Zheng H."/>
            <person name="Hu Y."/>
            <person name="Lu G."/>
            <person name="Yang C."/>
            <person name="Chen J."/>
            <person name="Shan C."/>
            <person name="Zhang L."/>
            <person name="Zhou Y."/>
            <person name="Wang L."/>
            <person name="Guo W."/>
            <person name="Bai Y."/>
            <person name="Ruan J."/>
            <person name="Shangguan X."/>
            <person name="Mao Y."/>
            <person name="Jiang J."/>
            <person name="Zhu Y."/>
            <person name="Lei J."/>
            <person name="Kang H."/>
            <person name="Chen S."/>
            <person name="He X."/>
            <person name="Wang R."/>
            <person name="Wang Y."/>
            <person name="Chen J."/>
            <person name="Wang L."/>
            <person name="Yu S."/>
            <person name="Wang B."/>
            <person name="Wei J."/>
            <person name="Song S."/>
            <person name="Lu X."/>
            <person name="Gao Z."/>
            <person name="Gu W."/>
            <person name="Deng X."/>
            <person name="Ma D."/>
            <person name="Wang S."/>
            <person name="Liang W."/>
            <person name="Fang L."/>
            <person name="Cai C."/>
            <person name="Zhu X."/>
            <person name="Zhou B."/>
            <person name="Zhang Y."/>
            <person name="Chen Z."/>
            <person name="Xu S."/>
            <person name="Zhu R."/>
            <person name="Wang S."/>
            <person name="Zhang T."/>
            <person name="Zhao G."/>
        </authorList>
    </citation>
    <scope>NUCLEOTIDE SEQUENCE [LARGE SCALE GENOMIC DNA]</scope>
    <source>
        <strain evidence="3">cv. Xinhai21</strain>
        <tissue evidence="2">Leaf</tissue>
    </source>
</reference>
<sequence length="91" mass="9915">MVAPIPYVDSESTIRGIDIDINVAPDINVVGDDGYDSSDPCDQDVDSDSDPDVDGVPNDIDIKDMNDDGNINLSLFENQIRRIMIHNNPGP</sequence>
<organism evidence="2 3">
    <name type="scientific">Gossypium barbadense</name>
    <name type="common">Sea Island cotton</name>
    <name type="synonym">Hibiscus barbadensis</name>
    <dbReference type="NCBI Taxonomy" id="3634"/>
    <lineage>
        <taxon>Eukaryota</taxon>
        <taxon>Viridiplantae</taxon>
        <taxon>Streptophyta</taxon>
        <taxon>Embryophyta</taxon>
        <taxon>Tracheophyta</taxon>
        <taxon>Spermatophyta</taxon>
        <taxon>Magnoliopsida</taxon>
        <taxon>eudicotyledons</taxon>
        <taxon>Gunneridae</taxon>
        <taxon>Pentapetalae</taxon>
        <taxon>rosids</taxon>
        <taxon>malvids</taxon>
        <taxon>Malvales</taxon>
        <taxon>Malvaceae</taxon>
        <taxon>Malvoideae</taxon>
        <taxon>Gossypium</taxon>
    </lineage>
</organism>
<gene>
    <name evidence="2" type="ORF">GOBAR_AA30635</name>
</gene>
<feature type="region of interest" description="Disordered" evidence="1">
    <location>
        <begin position="30"/>
        <end position="52"/>
    </location>
</feature>
<dbReference type="Proteomes" id="UP000239757">
    <property type="component" value="Unassembled WGS sequence"/>
</dbReference>
<accession>A0A2P5WG38</accession>
<name>A0A2P5WG38_GOSBA</name>
<feature type="compositionally biased region" description="Acidic residues" evidence="1">
    <location>
        <begin position="33"/>
        <end position="52"/>
    </location>
</feature>
<evidence type="ECO:0000313" key="3">
    <source>
        <dbReference type="Proteomes" id="UP000239757"/>
    </source>
</evidence>
<dbReference type="AlphaFoldDB" id="A0A2P5WG38"/>
<evidence type="ECO:0000256" key="1">
    <source>
        <dbReference type="SAM" id="MobiDB-lite"/>
    </source>
</evidence>
<evidence type="ECO:0000313" key="2">
    <source>
        <dbReference type="EMBL" id="PPR90048.1"/>
    </source>
</evidence>
<protein>
    <submittedName>
        <fullName evidence="2">Uncharacterized protein</fullName>
    </submittedName>
</protein>
<dbReference type="EMBL" id="KZ667742">
    <property type="protein sequence ID" value="PPR90048.1"/>
    <property type="molecule type" value="Genomic_DNA"/>
</dbReference>